<dbReference type="PANTHER" id="PTHR42919:SF8">
    <property type="entry name" value="N-ALPHA-ACETYLTRANSFERASE 50"/>
    <property type="match status" value="1"/>
</dbReference>
<dbReference type="EMBL" id="NFLJ01000028">
    <property type="protein sequence ID" value="OUQ33562.1"/>
    <property type="molecule type" value="Genomic_DNA"/>
</dbReference>
<dbReference type="AlphaFoldDB" id="A0A1Y4SX94"/>
<proteinExistence type="predicted"/>
<gene>
    <name evidence="4" type="ORF">B5E75_09665</name>
</gene>
<comment type="caution">
    <text evidence="4">The sequence shown here is derived from an EMBL/GenBank/DDBJ whole genome shotgun (WGS) entry which is preliminary data.</text>
</comment>
<protein>
    <submittedName>
        <fullName evidence="4">GNAT family N-acetyltransferase</fullName>
    </submittedName>
</protein>
<dbReference type="InterPro" id="IPR016181">
    <property type="entry name" value="Acyl_CoA_acyltransferase"/>
</dbReference>
<keyword evidence="2" id="KW-0012">Acyltransferase</keyword>
<evidence type="ECO:0000313" key="5">
    <source>
        <dbReference type="Proteomes" id="UP000195305"/>
    </source>
</evidence>
<dbReference type="PANTHER" id="PTHR42919">
    <property type="entry name" value="N-ALPHA-ACETYLTRANSFERASE"/>
    <property type="match status" value="1"/>
</dbReference>
<dbReference type="Pfam" id="PF00583">
    <property type="entry name" value="Acetyltransf_1"/>
    <property type="match status" value="1"/>
</dbReference>
<feature type="domain" description="N-acetyltransferase" evidence="3">
    <location>
        <begin position="1"/>
        <end position="150"/>
    </location>
</feature>
<name>A0A1Y4SX94_9FIRM</name>
<keyword evidence="1 4" id="KW-0808">Transferase</keyword>
<evidence type="ECO:0000313" key="4">
    <source>
        <dbReference type="EMBL" id="OUQ33562.1"/>
    </source>
</evidence>
<sequence>MIREATIQDLASLNHLLFQVNNVHADERPDLFQHGSKKYTDEQLIQVIQDDTRPIFVYEDHLHQILGYVFCIEQHHYENKKTLYIDDLCVDEKYRGQHIGKQLYEYVLNYAKTQHYYHVTLNVWCLNESAMKFYEKCGMTPLKIMMEQIL</sequence>
<keyword evidence="5" id="KW-1185">Reference proteome</keyword>
<dbReference type="CDD" id="cd04301">
    <property type="entry name" value="NAT_SF"/>
    <property type="match status" value="1"/>
</dbReference>
<organism evidence="4 5">
    <name type="scientific">Massilimicrobiota timonensis</name>
    <dbReference type="NCBI Taxonomy" id="1776392"/>
    <lineage>
        <taxon>Bacteria</taxon>
        <taxon>Bacillati</taxon>
        <taxon>Bacillota</taxon>
        <taxon>Erysipelotrichia</taxon>
        <taxon>Erysipelotrichales</taxon>
        <taxon>Erysipelotrichaceae</taxon>
        <taxon>Massilimicrobiota</taxon>
    </lineage>
</organism>
<dbReference type="GO" id="GO:0016747">
    <property type="term" value="F:acyltransferase activity, transferring groups other than amino-acyl groups"/>
    <property type="evidence" value="ECO:0007669"/>
    <property type="project" value="InterPro"/>
</dbReference>
<accession>A0A1Y4SX94</accession>
<dbReference type="InterPro" id="IPR051556">
    <property type="entry name" value="N-term/lysine_N-AcTrnsfr"/>
</dbReference>
<evidence type="ECO:0000256" key="2">
    <source>
        <dbReference type="ARBA" id="ARBA00023315"/>
    </source>
</evidence>
<dbReference type="InterPro" id="IPR000182">
    <property type="entry name" value="GNAT_dom"/>
</dbReference>
<dbReference type="Proteomes" id="UP000195305">
    <property type="component" value="Unassembled WGS sequence"/>
</dbReference>
<evidence type="ECO:0000259" key="3">
    <source>
        <dbReference type="PROSITE" id="PS51186"/>
    </source>
</evidence>
<reference evidence="4 5" key="1">
    <citation type="journal article" date="2018" name="BMC Genomics">
        <title>Whole genome sequencing and function prediction of 133 gut anaerobes isolated from chicken caecum in pure cultures.</title>
        <authorList>
            <person name="Medvecky M."/>
            <person name="Cejkova D."/>
            <person name="Polansky O."/>
            <person name="Karasova D."/>
            <person name="Kubasova T."/>
            <person name="Cizek A."/>
            <person name="Rychlik I."/>
        </authorList>
    </citation>
    <scope>NUCLEOTIDE SEQUENCE [LARGE SCALE GENOMIC DNA]</scope>
    <source>
        <strain evidence="4 5">An13</strain>
    </source>
</reference>
<dbReference type="Gene3D" id="3.40.630.30">
    <property type="match status" value="1"/>
</dbReference>
<dbReference type="SUPFAM" id="SSF55729">
    <property type="entry name" value="Acyl-CoA N-acyltransferases (Nat)"/>
    <property type="match status" value="1"/>
</dbReference>
<dbReference type="OrthoDB" id="9805924at2"/>
<evidence type="ECO:0000256" key="1">
    <source>
        <dbReference type="ARBA" id="ARBA00022679"/>
    </source>
</evidence>
<dbReference type="RefSeq" id="WP_087358732.1">
    <property type="nucleotide sequence ID" value="NZ_NFLJ01000028.1"/>
</dbReference>
<dbReference type="PROSITE" id="PS51186">
    <property type="entry name" value="GNAT"/>
    <property type="match status" value="1"/>
</dbReference>